<evidence type="ECO:0000313" key="9">
    <source>
        <dbReference type="Proteomes" id="UP000663877"/>
    </source>
</evidence>
<dbReference type="OrthoDB" id="443682at2759"/>
<keyword evidence="8" id="KW-1185">Reference proteome</keyword>
<dbReference type="EMBL" id="CAJNOM010000468">
    <property type="protein sequence ID" value="CAF1454767.1"/>
    <property type="molecule type" value="Genomic_DNA"/>
</dbReference>
<dbReference type="EMBL" id="CAJNOI010000416">
    <property type="protein sequence ID" value="CAF1272965.1"/>
    <property type="molecule type" value="Genomic_DNA"/>
</dbReference>
<evidence type="ECO:0000259" key="5">
    <source>
        <dbReference type="PROSITE" id="PS50865"/>
    </source>
</evidence>
<dbReference type="GO" id="GO:0008270">
    <property type="term" value="F:zinc ion binding"/>
    <property type="evidence" value="ECO:0007669"/>
    <property type="project" value="UniProtKB-KW"/>
</dbReference>
<dbReference type="Proteomes" id="UP000663832">
    <property type="component" value="Unassembled WGS sequence"/>
</dbReference>
<evidence type="ECO:0000256" key="2">
    <source>
        <dbReference type="ARBA" id="ARBA00022771"/>
    </source>
</evidence>
<dbReference type="PROSITE" id="PS50865">
    <property type="entry name" value="ZF_MYND_2"/>
    <property type="match status" value="1"/>
</dbReference>
<evidence type="ECO:0000313" key="6">
    <source>
        <dbReference type="EMBL" id="CAF1272965.1"/>
    </source>
</evidence>
<gene>
    <name evidence="6" type="ORF">BJG266_LOCUS30769</name>
    <name evidence="7" type="ORF">QVE165_LOCUS40532</name>
</gene>
<evidence type="ECO:0000256" key="4">
    <source>
        <dbReference type="PROSITE-ProRule" id="PRU00134"/>
    </source>
</evidence>
<sequence length="229" mass="26807">MFSQLEIENLLIFLLNPINNHKQHLTDSHRIEVIKNHRQWEKTTLDEKHNPFYKTISTTVKPRVKQQSDKLLIGLKPITLREMNSRKDHVYTGRVLSVTIIEETLSWIPSIHLVIEDANFDCERMLIYGILEEEGEYLISKLYTVGKKIHIINPYLRIGANDMKPSIRVDDISSIVMQSKSEWILNICRYCCEAGASKFCGKCKQAYYCSKECQTKDWKLYNHKLICKS</sequence>
<keyword evidence="1" id="KW-0479">Metal-binding</keyword>
<evidence type="ECO:0000313" key="7">
    <source>
        <dbReference type="EMBL" id="CAF1454767.1"/>
    </source>
</evidence>
<dbReference type="PROSITE" id="PS01360">
    <property type="entry name" value="ZF_MYND_1"/>
    <property type="match status" value="1"/>
</dbReference>
<evidence type="ECO:0000256" key="1">
    <source>
        <dbReference type="ARBA" id="ARBA00022723"/>
    </source>
</evidence>
<protein>
    <recommendedName>
        <fullName evidence="5">MYND-type domain-containing protein</fullName>
    </recommendedName>
</protein>
<evidence type="ECO:0000256" key="3">
    <source>
        <dbReference type="ARBA" id="ARBA00022833"/>
    </source>
</evidence>
<dbReference type="Gene3D" id="6.10.140.2220">
    <property type="match status" value="1"/>
</dbReference>
<accession>A0A815BNG6</accession>
<dbReference type="Pfam" id="PF21494">
    <property type="entry name" value="PKC_C2"/>
    <property type="match status" value="1"/>
</dbReference>
<keyword evidence="3" id="KW-0862">Zinc</keyword>
<feature type="domain" description="MYND-type" evidence="5">
    <location>
        <begin position="188"/>
        <end position="227"/>
    </location>
</feature>
<proteinExistence type="predicted"/>
<reference evidence="6" key="1">
    <citation type="submission" date="2021-02" db="EMBL/GenBank/DDBJ databases">
        <authorList>
            <person name="Nowell W R."/>
        </authorList>
    </citation>
    <scope>NUCLEOTIDE SEQUENCE</scope>
</reference>
<dbReference type="Pfam" id="PF01753">
    <property type="entry name" value="zf-MYND"/>
    <property type="match status" value="1"/>
</dbReference>
<comment type="caution">
    <text evidence="6">The sequence shown here is derived from an EMBL/GenBank/DDBJ whole genome shotgun (WGS) entry which is preliminary data.</text>
</comment>
<organism evidence="6 9">
    <name type="scientific">Adineta steineri</name>
    <dbReference type="NCBI Taxonomy" id="433720"/>
    <lineage>
        <taxon>Eukaryota</taxon>
        <taxon>Metazoa</taxon>
        <taxon>Spiralia</taxon>
        <taxon>Gnathifera</taxon>
        <taxon>Rotifera</taxon>
        <taxon>Eurotatoria</taxon>
        <taxon>Bdelloidea</taxon>
        <taxon>Adinetida</taxon>
        <taxon>Adinetidae</taxon>
        <taxon>Adineta</taxon>
    </lineage>
</organism>
<dbReference type="InterPro" id="IPR002893">
    <property type="entry name" value="Znf_MYND"/>
</dbReference>
<dbReference type="Proteomes" id="UP000663877">
    <property type="component" value="Unassembled WGS sequence"/>
</dbReference>
<dbReference type="SUPFAM" id="SSF144232">
    <property type="entry name" value="HIT/MYND zinc finger-like"/>
    <property type="match status" value="1"/>
</dbReference>
<evidence type="ECO:0000313" key="8">
    <source>
        <dbReference type="Proteomes" id="UP000663832"/>
    </source>
</evidence>
<dbReference type="AlphaFoldDB" id="A0A815BNG6"/>
<keyword evidence="2 4" id="KW-0863">Zinc-finger</keyword>
<name>A0A815BNG6_9BILA</name>